<sequence>MQYSDRIGWLEICTSKDSRLAIHDQGRLQLVIDELAQPEYQYPSLCTFIGNKEKDLALQQLYPQNNIRRYSSGSGIRLRPDIMSLNSTRPILFADGDVHQPRPFQSTSPEATLGNPVMWECCSAQDILIAVWARLVFLFTDVICIFGDDVDGLSGVADFLVSCIRIQSASSFPIAVRPRVLVALTVRPEDMDEQHLQIELFYHQLHSSGDKSLSESFSGINFVYLDESLSPTARFERLRALIKGQTQDMTMLCRDNSALPSATQLVALFGSAFQHLIKTVHDRFNFVEATRVNNRVSQTVGTNIAYYHRAGRTAGFQGEDIAPVIAAALLMDHYVPEMLALPPRMVFHTLYKEMMLEALQKEVHWPQSSAEEVTNQTECQLITIFDEMVRSNTSSVELRKQQLVSQHGRLCRIRSNNICLYCILRVAQHTLGCGHTICDTCAQIFGAPVPSYEYRFQISCCLHCLYRRPLVVDVLPPTMSPSILAIDGGGVRGVIPLEFLLLIQEHLSPCQIQDVFDLGIGTSSGGHIILGLFAMFWNISDCSVKFEKLAKHIFRERRQTARPWLFRILMSRLPLLGNVSKWILWFLHDSCYDSRVFESTLKVAFDRKESLFGPFATSSGPLFSGAKFGVTATSISRNTHAFIMGNFNTVQGAGDAYGCEVLRPDKVKDEPMTWQAARATAAAPFFFTPIDFEGIGSFQDGGLRHNFTGAIASQLCHQIWPSRGDPARLLSLGTGITESAHDRTPHFRHVFSDGFLRRGFDAWMSSMDTEQEWHRMRNQLSEASWPDYFRFNVPLGAIPSPIDAVAMIDSYRDLVLLQPGSARMAREAASALLASRFYFELTDSPPKGVGPFWCHGVIRCKGRPKDVIQALRHLHPQGLDLAIELRKVGNFGSMRDICAECGCFGRPVIFLVSHLQEIIDIRIRPPPHGGWRINGFPANIATFAMKQSLPSPFGRSDHGYLNRASCINCISHESSCRTRGTRRKRGSGTLSSREEKPKRLRSEIDIG</sequence>
<evidence type="ECO:0000256" key="1">
    <source>
        <dbReference type="ARBA" id="ARBA00022723"/>
    </source>
</evidence>
<dbReference type="Pfam" id="PF01734">
    <property type="entry name" value="Patatin"/>
    <property type="match status" value="1"/>
</dbReference>
<keyword evidence="5" id="KW-0442">Lipid degradation</keyword>
<reference evidence="8" key="2">
    <citation type="journal article" date="2023" name="IMA Fungus">
        <title>Comparative genomic study of the Penicillium genus elucidates a diverse pangenome and 15 lateral gene transfer events.</title>
        <authorList>
            <person name="Petersen C."/>
            <person name="Sorensen T."/>
            <person name="Nielsen M.R."/>
            <person name="Sondergaard T.E."/>
            <person name="Sorensen J.L."/>
            <person name="Fitzpatrick D.A."/>
            <person name="Frisvad J.C."/>
            <person name="Nielsen K.L."/>
        </authorList>
    </citation>
    <scope>NUCLEOTIDE SEQUENCE</scope>
    <source>
        <strain evidence="8">IBT 20477</strain>
    </source>
</reference>
<feature type="short sequence motif" description="DGA/G" evidence="5">
    <location>
        <begin position="700"/>
        <end position="702"/>
    </location>
</feature>
<organism evidence="8 9">
    <name type="scientific">Penicillium cf. viridicatum</name>
    <dbReference type="NCBI Taxonomy" id="2972119"/>
    <lineage>
        <taxon>Eukaryota</taxon>
        <taxon>Fungi</taxon>
        <taxon>Dikarya</taxon>
        <taxon>Ascomycota</taxon>
        <taxon>Pezizomycotina</taxon>
        <taxon>Eurotiomycetes</taxon>
        <taxon>Eurotiomycetidae</taxon>
        <taxon>Eurotiales</taxon>
        <taxon>Aspergillaceae</taxon>
        <taxon>Penicillium</taxon>
    </lineage>
</organism>
<gene>
    <name evidence="8" type="ORF">N7449_011226</name>
</gene>
<dbReference type="SUPFAM" id="SSF52151">
    <property type="entry name" value="FabD/lysophospholipase-like"/>
    <property type="match status" value="1"/>
</dbReference>
<feature type="short sequence motif" description="GXSXG" evidence="5">
    <location>
        <begin position="521"/>
        <end position="525"/>
    </location>
</feature>
<dbReference type="GO" id="GO:0016042">
    <property type="term" value="P:lipid catabolic process"/>
    <property type="evidence" value="ECO:0007669"/>
    <property type="project" value="UniProtKB-UniRule"/>
</dbReference>
<dbReference type="EMBL" id="JAPQKQ010000008">
    <property type="protein sequence ID" value="KAJ5186462.1"/>
    <property type="molecule type" value="Genomic_DNA"/>
</dbReference>
<name>A0A9W9IYV2_9EURO</name>
<dbReference type="AlphaFoldDB" id="A0A9W9IYV2"/>
<evidence type="ECO:0000256" key="2">
    <source>
        <dbReference type="ARBA" id="ARBA00022771"/>
    </source>
</evidence>
<dbReference type="InterPro" id="IPR002641">
    <property type="entry name" value="PNPLA_dom"/>
</dbReference>
<dbReference type="GO" id="GO:0016020">
    <property type="term" value="C:membrane"/>
    <property type="evidence" value="ECO:0007669"/>
    <property type="project" value="TreeGrafter"/>
</dbReference>
<keyword evidence="2" id="KW-0863">Zinc-finger</keyword>
<dbReference type="InterPro" id="IPR016035">
    <property type="entry name" value="Acyl_Trfase/lysoPLipase"/>
</dbReference>
<dbReference type="CDD" id="cd07199">
    <property type="entry name" value="Pat17_PNPLA8_PNPLA9_like"/>
    <property type="match status" value="1"/>
</dbReference>
<comment type="caution">
    <text evidence="8">The sequence shown here is derived from an EMBL/GenBank/DDBJ whole genome shotgun (WGS) entry which is preliminary data.</text>
</comment>
<dbReference type="PANTHER" id="PTHR24185">
    <property type="entry name" value="CALCIUM-INDEPENDENT PHOSPHOLIPASE A2-GAMMA"/>
    <property type="match status" value="1"/>
</dbReference>
<evidence type="ECO:0000313" key="9">
    <source>
        <dbReference type="Proteomes" id="UP001150942"/>
    </source>
</evidence>
<keyword evidence="9" id="KW-1185">Reference proteome</keyword>
<dbReference type="PROSITE" id="PS00518">
    <property type="entry name" value="ZF_RING_1"/>
    <property type="match status" value="1"/>
</dbReference>
<dbReference type="GO" id="GO:0008270">
    <property type="term" value="F:zinc ion binding"/>
    <property type="evidence" value="ECO:0007669"/>
    <property type="project" value="UniProtKB-KW"/>
</dbReference>
<proteinExistence type="predicted"/>
<protein>
    <recommendedName>
        <fullName evidence="7">PNPLA domain-containing protein</fullName>
    </recommendedName>
</protein>
<feature type="active site" description="Nucleophile" evidence="5">
    <location>
        <position position="523"/>
    </location>
</feature>
<dbReference type="PANTHER" id="PTHR24185:SF8">
    <property type="entry name" value="PNPLA DOMAIN-CONTAINING PROTEIN"/>
    <property type="match status" value="1"/>
</dbReference>
<feature type="domain" description="PNPLA" evidence="7">
    <location>
        <begin position="484"/>
        <end position="713"/>
    </location>
</feature>
<dbReference type="Gene3D" id="3.40.1090.10">
    <property type="entry name" value="Cytosolic phospholipase A2 catalytic domain"/>
    <property type="match status" value="1"/>
</dbReference>
<evidence type="ECO:0000259" key="7">
    <source>
        <dbReference type="PROSITE" id="PS51635"/>
    </source>
</evidence>
<feature type="active site" description="Proton acceptor" evidence="5">
    <location>
        <position position="700"/>
    </location>
</feature>
<keyword evidence="3" id="KW-0862">Zinc</keyword>
<dbReference type="GO" id="GO:0019369">
    <property type="term" value="P:arachidonate metabolic process"/>
    <property type="evidence" value="ECO:0007669"/>
    <property type="project" value="TreeGrafter"/>
</dbReference>
<keyword evidence="5" id="KW-0378">Hydrolase</keyword>
<evidence type="ECO:0000256" key="6">
    <source>
        <dbReference type="SAM" id="MobiDB-lite"/>
    </source>
</evidence>
<reference evidence="8" key="1">
    <citation type="submission" date="2022-11" db="EMBL/GenBank/DDBJ databases">
        <authorList>
            <person name="Petersen C."/>
        </authorList>
    </citation>
    <scope>NUCLEOTIDE SEQUENCE</scope>
    <source>
        <strain evidence="8">IBT 20477</strain>
    </source>
</reference>
<keyword evidence="1" id="KW-0479">Metal-binding</keyword>
<dbReference type="InterPro" id="IPR017907">
    <property type="entry name" value="Znf_RING_CS"/>
</dbReference>
<dbReference type="GO" id="GO:0046486">
    <property type="term" value="P:glycerolipid metabolic process"/>
    <property type="evidence" value="ECO:0007669"/>
    <property type="project" value="UniProtKB-ARBA"/>
</dbReference>
<evidence type="ECO:0000256" key="5">
    <source>
        <dbReference type="PROSITE-ProRule" id="PRU01161"/>
    </source>
</evidence>
<keyword evidence="4 5" id="KW-0443">Lipid metabolism</keyword>
<evidence type="ECO:0000313" key="8">
    <source>
        <dbReference type="EMBL" id="KAJ5186462.1"/>
    </source>
</evidence>
<dbReference type="Proteomes" id="UP001150942">
    <property type="component" value="Unassembled WGS sequence"/>
</dbReference>
<feature type="region of interest" description="Disordered" evidence="6">
    <location>
        <begin position="978"/>
        <end position="1007"/>
    </location>
</feature>
<accession>A0A9W9IYV2</accession>
<dbReference type="OrthoDB" id="194358at2759"/>
<feature type="short sequence motif" description="GXGXXG" evidence="5">
    <location>
        <begin position="488"/>
        <end position="493"/>
    </location>
</feature>
<feature type="compositionally biased region" description="Basic and acidic residues" evidence="6">
    <location>
        <begin position="992"/>
        <end position="1007"/>
    </location>
</feature>
<evidence type="ECO:0000256" key="4">
    <source>
        <dbReference type="ARBA" id="ARBA00023098"/>
    </source>
</evidence>
<evidence type="ECO:0000256" key="3">
    <source>
        <dbReference type="ARBA" id="ARBA00022833"/>
    </source>
</evidence>
<dbReference type="PROSITE" id="PS51635">
    <property type="entry name" value="PNPLA"/>
    <property type="match status" value="1"/>
</dbReference>
<dbReference type="GO" id="GO:0047499">
    <property type="term" value="F:calcium-independent phospholipase A2 activity"/>
    <property type="evidence" value="ECO:0007669"/>
    <property type="project" value="TreeGrafter"/>
</dbReference>